<feature type="non-terminal residue" evidence="1">
    <location>
        <position position="270"/>
    </location>
</feature>
<evidence type="ECO:0000313" key="1">
    <source>
        <dbReference type="EMBL" id="RFU25820.1"/>
    </source>
</evidence>
<accession>A0A3E2GXF4</accession>
<proteinExistence type="predicted"/>
<protein>
    <submittedName>
        <fullName evidence="1">Uncharacterized protein</fullName>
    </submittedName>
</protein>
<dbReference type="PANTHER" id="PTHR42905:SF16">
    <property type="entry name" value="CARBOXYPHOSPHONOENOLPYRUVATE PHOSPHONOMUTASE-LIKE PROTEIN (AFU_ORTHOLOGUE AFUA_5G07230)"/>
    <property type="match status" value="1"/>
</dbReference>
<comment type="caution">
    <text evidence="1">The sequence shown here is derived from an EMBL/GenBank/DDBJ whole genome shotgun (WGS) entry which is preliminary data.</text>
</comment>
<dbReference type="InterPro" id="IPR015813">
    <property type="entry name" value="Pyrv/PenolPyrv_kinase-like_dom"/>
</dbReference>
<dbReference type="PANTHER" id="PTHR42905">
    <property type="entry name" value="PHOSPHOENOLPYRUVATE CARBOXYLASE"/>
    <property type="match status" value="1"/>
</dbReference>
<dbReference type="Pfam" id="PF13714">
    <property type="entry name" value="PEP_mutase"/>
    <property type="match status" value="1"/>
</dbReference>
<name>A0A3E2GXF4_SCYLI</name>
<dbReference type="OMA" id="PNAWDHA"/>
<reference evidence="1 2" key="1">
    <citation type="submission" date="2018-05" db="EMBL/GenBank/DDBJ databases">
        <title>Draft genome sequence of Scytalidium lignicola DSM 105466, a ubiquitous saprotrophic fungus.</title>
        <authorList>
            <person name="Buettner E."/>
            <person name="Gebauer A.M."/>
            <person name="Hofrichter M."/>
            <person name="Liers C."/>
            <person name="Kellner H."/>
        </authorList>
    </citation>
    <scope>NUCLEOTIDE SEQUENCE [LARGE SCALE GENOMIC DNA]</scope>
    <source>
        <strain evidence="1 2">DSM 105466</strain>
    </source>
</reference>
<dbReference type="CDD" id="cd00377">
    <property type="entry name" value="ICL_PEPM"/>
    <property type="match status" value="1"/>
</dbReference>
<dbReference type="InterPro" id="IPR039556">
    <property type="entry name" value="ICL/PEPM"/>
</dbReference>
<evidence type="ECO:0000313" key="2">
    <source>
        <dbReference type="Proteomes" id="UP000258309"/>
    </source>
</evidence>
<gene>
    <name evidence="1" type="ORF">B7463_g10524</name>
</gene>
<dbReference type="Gene3D" id="3.20.20.60">
    <property type="entry name" value="Phosphoenolpyruvate-binding domains"/>
    <property type="match status" value="1"/>
</dbReference>
<dbReference type="InterPro" id="IPR040442">
    <property type="entry name" value="Pyrv_kinase-like_dom_sf"/>
</dbReference>
<dbReference type="GO" id="GO:0003824">
    <property type="term" value="F:catalytic activity"/>
    <property type="evidence" value="ECO:0007669"/>
    <property type="project" value="InterPro"/>
</dbReference>
<dbReference type="AlphaFoldDB" id="A0A3E2GXF4"/>
<dbReference type="SUPFAM" id="SSF51621">
    <property type="entry name" value="Phosphoenolpyruvate/pyruvate domain"/>
    <property type="match status" value="1"/>
</dbReference>
<dbReference type="Proteomes" id="UP000258309">
    <property type="component" value="Unassembled WGS sequence"/>
</dbReference>
<dbReference type="OrthoDB" id="429143at2759"/>
<keyword evidence="2" id="KW-1185">Reference proteome</keyword>
<sequence length="270" mass="28638">MVTFNPTISNNLARTLSNLHIPGRPLILTNVWDGASALSAISHPKTKAIATASFAIAAAAGVDDDDLTLEDNLYAISKISGVIARSGKGETIPLSVDLQNGYGDKLSDAIKSVVKLGVVGINLEDTDIINGKKELVDIEEQVRRIGRVLVIAKEMGVPDFVINARTDCVLHGGTIEEAVSRGRRFLSAGAKNVFVWGGSERGGLKGAEVEELVDGLDGKLNVIYRKSVEGALSINQIAKLGVARISMGPGLWREGIAAVEKEMNRVLESA</sequence>
<dbReference type="STRING" id="5539.A0A3E2GXF4"/>
<organism evidence="1 2">
    <name type="scientific">Scytalidium lignicola</name>
    <name type="common">Hyphomycete</name>
    <dbReference type="NCBI Taxonomy" id="5539"/>
    <lineage>
        <taxon>Eukaryota</taxon>
        <taxon>Fungi</taxon>
        <taxon>Dikarya</taxon>
        <taxon>Ascomycota</taxon>
        <taxon>Pezizomycotina</taxon>
        <taxon>Leotiomycetes</taxon>
        <taxon>Leotiomycetes incertae sedis</taxon>
        <taxon>Scytalidium</taxon>
    </lineage>
</organism>
<feature type="non-terminal residue" evidence="1">
    <location>
        <position position="1"/>
    </location>
</feature>
<dbReference type="EMBL" id="NCSJ02000302">
    <property type="protein sequence ID" value="RFU25820.1"/>
    <property type="molecule type" value="Genomic_DNA"/>
</dbReference>